<evidence type="ECO:0000259" key="1">
    <source>
        <dbReference type="SMART" id="SM00933"/>
    </source>
</evidence>
<evidence type="ECO:0000313" key="2">
    <source>
        <dbReference type="EMBL" id="MCS3920231.1"/>
    </source>
</evidence>
<sequence>MLNLAEVQKQLIRMVEEQAVRRSDFGQKVGIAVQEVKRWFSGWHHLQSKIVGSKTSWLVAKFEETPARVYPLPPRPDRWLVFASDGSQIFPDRHEAMLCFLINIGSVVLPYGVDARPHLGNRPHLFYRESDLYQRWGGRRVLVSEEIVSARRHLMEVEELVRLARSWKFRPAIALIDGTLILWTLEGKPADFRSIMLRRFLRMLDNLRALKVPVVGYISSPGSTDVINALRVGLCPYQFANCDKCEWIAEGKHPPCAVIEGVADIHLFERLLKPGERSPVFWSSSQILADYGDHQIGFFYIHAGLEIARVEIPKWVAQDPTMLDLVHAIVYDQAQKGRGYPIALAEAHEQAVVRGAERELFYEMLEAALIRQGFKVSMTFKLMAKRTPAV</sequence>
<feature type="domain" description="NurA" evidence="1">
    <location>
        <begin position="79"/>
        <end position="353"/>
    </location>
</feature>
<dbReference type="SMART" id="SM00933">
    <property type="entry name" value="NurA"/>
    <property type="match status" value="1"/>
</dbReference>
<evidence type="ECO:0000313" key="3">
    <source>
        <dbReference type="Proteomes" id="UP001204798"/>
    </source>
</evidence>
<dbReference type="Proteomes" id="UP001204798">
    <property type="component" value="Unassembled WGS sequence"/>
</dbReference>
<accession>A0ABT2ES40</accession>
<protein>
    <recommendedName>
        <fullName evidence="1">NurA domain-containing protein</fullName>
    </recommendedName>
</protein>
<dbReference type="Pfam" id="PF09376">
    <property type="entry name" value="NurA"/>
    <property type="match status" value="1"/>
</dbReference>
<dbReference type="RefSeq" id="WP_259098688.1">
    <property type="nucleotide sequence ID" value="NZ_CP130454.1"/>
</dbReference>
<name>A0ABT2ES40_9BACT</name>
<comment type="caution">
    <text evidence="2">The sequence shown here is derived from an EMBL/GenBank/DDBJ whole genome shotgun (WGS) entry which is preliminary data.</text>
</comment>
<reference evidence="2 3" key="1">
    <citation type="submission" date="2022-08" db="EMBL/GenBank/DDBJ databases">
        <title>Bacterial and archaeal communities from various locations to study Microbial Dark Matter (Phase II).</title>
        <authorList>
            <person name="Stepanauskas R."/>
        </authorList>
    </citation>
    <scope>NUCLEOTIDE SEQUENCE [LARGE SCALE GENOMIC DNA]</scope>
    <source>
        <strain evidence="2 3">PD1</strain>
    </source>
</reference>
<dbReference type="EMBL" id="JANUCP010000005">
    <property type="protein sequence ID" value="MCS3920231.1"/>
    <property type="molecule type" value="Genomic_DNA"/>
</dbReference>
<keyword evidence="3" id="KW-1185">Reference proteome</keyword>
<dbReference type="InterPro" id="IPR018977">
    <property type="entry name" value="NurA_domain"/>
</dbReference>
<proteinExistence type="predicted"/>
<organism evidence="2 3">
    <name type="scientific">Candidatus Fervidibacter sacchari</name>
    <dbReference type="NCBI Taxonomy" id="1448929"/>
    <lineage>
        <taxon>Bacteria</taxon>
        <taxon>Candidatus Fervidibacterota</taxon>
        <taxon>Candidatus Fervidibacter</taxon>
    </lineage>
</organism>
<gene>
    <name evidence="2" type="ORF">M2350_002660</name>
</gene>